<keyword evidence="7 13" id="KW-0812">Transmembrane</keyword>
<evidence type="ECO:0000256" key="1">
    <source>
        <dbReference type="ARBA" id="ARBA00002510"/>
    </source>
</evidence>
<dbReference type="GO" id="GO:0010045">
    <property type="term" value="P:response to nickel cation"/>
    <property type="evidence" value="ECO:0007669"/>
    <property type="project" value="TreeGrafter"/>
</dbReference>
<sequence length="243" mass="27169">MIELYNTFLNFVIGTQQKINLQISDYFDRLETGDESMFIYILAVSFLYGLIHALGPGHGKMVIASYFLTKNTKIKEAFKAGFLTSIIHTISALLITFTLYIFFENTITKYFSDINTNMYKVSAIFIILIALFLFYETYKDRNEEEKIQKIGNKSLLAVTLSIGIVPCPGVMSIVLFSIILGYINLGILSAIFMSIGMGLTISLAAIISSQLKSSENKNLQAIINKISYLGILLLFSMGIILLV</sequence>
<keyword evidence="4 13" id="KW-0813">Transport</keyword>
<keyword evidence="6" id="KW-0533">Nickel</keyword>
<keyword evidence="3" id="KW-0171">Cobalt transport</keyword>
<evidence type="ECO:0000256" key="3">
    <source>
        <dbReference type="ARBA" id="ARBA00022426"/>
    </source>
</evidence>
<keyword evidence="12" id="KW-0170">Cobalt</keyword>
<proteinExistence type="inferred from homology"/>
<evidence type="ECO:0000256" key="12">
    <source>
        <dbReference type="ARBA" id="ARBA00023285"/>
    </source>
</evidence>
<evidence type="ECO:0000256" key="13">
    <source>
        <dbReference type="RuleBase" id="RU362101"/>
    </source>
</evidence>
<keyword evidence="8 13" id="KW-1133">Transmembrane helix</keyword>
<comment type="function">
    <text evidence="1">Efflux system for nickel and cobalt.</text>
</comment>
<dbReference type="GO" id="GO:0046583">
    <property type="term" value="F:monoatomic cation efflux transmembrane transporter activity"/>
    <property type="evidence" value="ECO:0007669"/>
    <property type="project" value="TreeGrafter"/>
</dbReference>
<dbReference type="GO" id="GO:0006824">
    <property type="term" value="P:cobalt ion transport"/>
    <property type="evidence" value="ECO:0007669"/>
    <property type="project" value="UniProtKB-KW"/>
</dbReference>
<dbReference type="InterPro" id="IPR051224">
    <property type="entry name" value="NiCoT_RcnA"/>
</dbReference>
<feature type="transmembrane region" description="Helical" evidence="13">
    <location>
        <begin position="155"/>
        <end position="179"/>
    </location>
</feature>
<evidence type="ECO:0000256" key="8">
    <source>
        <dbReference type="ARBA" id="ARBA00022989"/>
    </source>
</evidence>
<dbReference type="GO" id="GO:0032025">
    <property type="term" value="P:response to cobalt ion"/>
    <property type="evidence" value="ECO:0007669"/>
    <property type="project" value="TreeGrafter"/>
</dbReference>
<dbReference type="InterPro" id="IPR011541">
    <property type="entry name" value="Ni/Co_transpt_high_affinity"/>
</dbReference>
<keyword evidence="10" id="KW-0921">Nickel transport</keyword>
<evidence type="ECO:0000256" key="7">
    <source>
        <dbReference type="ARBA" id="ARBA00022692"/>
    </source>
</evidence>
<evidence type="ECO:0000313" key="15">
    <source>
        <dbReference type="Proteomes" id="UP000503313"/>
    </source>
</evidence>
<keyword evidence="11 13" id="KW-0472">Membrane</keyword>
<dbReference type="Pfam" id="PF03824">
    <property type="entry name" value="NicO"/>
    <property type="match status" value="1"/>
</dbReference>
<dbReference type="Proteomes" id="UP000503313">
    <property type="component" value="Chromosome"/>
</dbReference>
<keyword evidence="9" id="KW-0406">Ion transport</keyword>
<dbReference type="PANTHER" id="PTHR40659:SF1">
    <property type="entry name" value="NICKEL_COBALT EFFLUX SYSTEM RCNA"/>
    <property type="match status" value="1"/>
</dbReference>
<dbReference type="AlphaFoldDB" id="A0AAE7BF84"/>
<dbReference type="GO" id="GO:0005886">
    <property type="term" value="C:plasma membrane"/>
    <property type="evidence" value="ECO:0007669"/>
    <property type="project" value="UniProtKB-SubCell"/>
</dbReference>
<gene>
    <name evidence="14" type="ORF">ADFLV_0549</name>
</gene>
<dbReference type="RefSeq" id="WP_129010423.1">
    <property type="nucleotide sequence ID" value="NZ_CP053835.1"/>
</dbReference>
<evidence type="ECO:0000256" key="6">
    <source>
        <dbReference type="ARBA" id="ARBA00022596"/>
    </source>
</evidence>
<feature type="transmembrane region" description="Helical" evidence="13">
    <location>
        <begin position="226"/>
        <end position="242"/>
    </location>
</feature>
<name>A0AAE7BF84_9BACT</name>
<comment type="similarity">
    <text evidence="13">Belongs to the NiCoT transporter (TC 2.A.52) family.</text>
</comment>
<dbReference type="PANTHER" id="PTHR40659">
    <property type="entry name" value="NICKEL/COBALT EFFLUX SYSTEM RCNA"/>
    <property type="match status" value="1"/>
</dbReference>
<feature type="transmembrane region" description="Helical" evidence="13">
    <location>
        <begin position="80"/>
        <end position="103"/>
    </location>
</feature>
<evidence type="ECO:0000256" key="4">
    <source>
        <dbReference type="ARBA" id="ARBA00022448"/>
    </source>
</evidence>
<protein>
    <recommendedName>
        <fullName evidence="13">Nickel/cobalt efflux system</fullName>
    </recommendedName>
</protein>
<reference evidence="14 15" key="1">
    <citation type="submission" date="2020-05" db="EMBL/GenBank/DDBJ databases">
        <title>Complete genome sequencing of Campylobacter and Arcobacter type strains.</title>
        <authorList>
            <person name="Miller W.G."/>
            <person name="Yee E."/>
        </authorList>
    </citation>
    <scope>NUCLEOTIDE SEQUENCE [LARGE SCALE GENOMIC DNA]</scope>
    <source>
        <strain evidence="14 15">LMG 25694</strain>
    </source>
</reference>
<dbReference type="EMBL" id="CP053835">
    <property type="protein sequence ID" value="QKF76607.1"/>
    <property type="molecule type" value="Genomic_DNA"/>
</dbReference>
<comment type="subcellular location">
    <subcellularLocation>
        <location evidence="2 13">Cell membrane</location>
        <topology evidence="2 13">Multi-pass membrane protein</topology>
    </subcellularLocation>
</comment>
<evidence type="ECO:0000256" key="9">
    <source>
        <dbReference type="ARBA" id="ARBA00023065"/>
    </source>
</evidence>
<feature type="transmembrane region" description="Helical" evidence="13">
    <location>
        <begin position="185"/>
        <end position="206"/>
    </location>
</feature>
<organism evidence="14 15">
    <name type="scientific">Arcobacter defluvii</name>
    <dbReference type="NCBI Taxonomy" id="873191"/>
    <lineage>
        <taxon>Bacteria</taxon>
        <taxon>Pseudomonadati</taxon>
        <taxon>Campylobacterota</taxon>
        <taxon>Epsilonproteobacteria</taxon>
        <taxon>Campylobacterales</taxon>
        <taxon>Arcobacteraceae</taxon>
        <taxon>Arcobacter</taxon>
    </lineage>
</organism>
<feature type="transmembrane region" description="Helical" evidence="13">
    <location>
        <begin position="37"/>
        <end position="59"/>
    </location>
</feature>
<evidence type="ECO:0000256" key="11">
    <source>
        <dbReference type="ARBA" id="ARBA00023136"/>
    </source>
</evidence>
<evidence type="ECO:0000313" key="14">
    <source>
        <dbReference type="EMBL" id="QKF76607.1"/>
    </source>
</evidence>
<feature type="transmembrane region" description="Helical" evidence="13">
    <location>
        <begin position="118"/>
        <end position="135"/>
    </location>
</feature>
<evidence type="ECO:0000256" key="2">
    <source>
        <dbReference type="ARBA" id="ARBA00004651"/>
    </source>
</evidence>
<keyword evidence="15" id="KW-1185">Reference proteome</keyword>
<dbReference type="GO" id="GO:0015099">
    <property type="term" value="F:nickel cation transmembrane transporter activity"/>
    <property type="evidence" value="ECO:0007669"/>
    <property type="project" value="UniProtKB-UniRule"/>
</dbReference>
<evidence type="ECO:0000256" key="10">
    <source>
        <dbReference type="ARBA" id="ARBA00023112"/>
    </source>
</evidence>
<evidence type="ECO:0000256" key="5">
    <source>
        <dbReference type="ARBA" id="ARBA00022475"/>
    </source>
</evidence>
<keyword evidence="5" id="KW-1003">Cell membrane</keyword>
<accession>A0AAE7BF84</accession>
<dbReference type="KEGG" id="adz:ADFLV_0549"/>